<evidence type="ECO:0000259" key="2">
    <source>
        <dbReference type="Pfam" id="PF22653"/>
    </source>
</evidence>
<comment type="caution">
    <text evidence="3">The sequence shown here is derived from an EMBL/GenBank/DDBJ whole genome shotgun (WGS) entry which is preliminary data.</text>
</comment>
<dbReference type="EMBL" id="QVME01000001">
    <property type="protein sequence ID" value="RGE70086.1"/>
    <property type="molecule type" value="Genomic_DNA"/>
</dbReference>
<dbReference type="AlphaFoldDB" id="A0A3E3ISP7"/>
<dbReference type="Proteomes" id="UP000260828">
    <property type="component" value="Unassembled WGS sequence"/>
</dbReference>
<name>A0A3E3ISP7_9FIRM</name>
<dbReference type="InterPro" id="IPR054276">
    <property type="entry name" value="DUF7007"/>
</dbReference>
<reference evidence="3 4" key="1">
    <citation type="submission" date="2018-08" db="EMBL/GenBank/DDBJ databases">
        <title>A genome reference for cultivated species of the human gut microbiota.</title>
        <authorList>
            <person name="Zou Y."/>
            <person name="Xue W."/>
            <person name="Luo G."/>
        </authorList>
    </citation>
    <scope>NUCLEOTIDE SEQUENCE [LARGE SCALE GENOMIC DNA]</scope>
    <source>
        <strain evidence="3 4">TF05-12AC</strain>
    </source>
</reference>
<feature type="domain" description="DUF7007" evidence="2">
    <location>
        <begin position="81"/>
        <end position="190"/>
    </location>
</feature>
<dbReference type="Pfam" id="PF22653">
    <property type="entry name" value="DUF7007"/>
    <property type="match status" value="1"/>
</dbReference>
<accession>A0A3E3ISP7</accession>
<evidence type="ECO:0000313" key="3">
    <source>
        <dbReference type="EMBL" id="RGE70086.1"/>
    </source>
</evidence>
<gene>
    <name evidence="3" type="ORF">DXC40_03250</name>
</gene>
<dbReference type="RefSeq" id="WP_117546139.1">
    <property type="nucleotide sequence ID" value="NZ_QVME01000001.1"/>
</dbReference>
<proteinExistence type="predicted"/>
<evidence type="ECO:0000256" key="1">
    <source>
        <dbReference type="SAM" id="MobiDB-lite"/>
    </source>
</evidence>
<organism evidence="3 4">
    <name type="scientific">Anaerotruncus colihominis</name>
    <dbReference type="NCBI Taxonomy" id="169435"/>
    <lineage>
        <taxon>Bacteria</taxon>
        <taxon>Bacillati</taxon>
        <taxon>Bacillota</taxon>
        <taxon>Clostridia</taxon>
        <taxon>Eubacteriales</taxon>
        <taxon>Oscillospiraceae</taxon>
        <taxon>Anaerotruncus</taxon>
    </lineage>
</organism>
<protein>
    <recommendedName>
        <fullName evidence="2">DUF7007 domain-containing protein</fullName>
    </recommendedName>
</protein>
<sequence length="209" mass="23323">MARKKSGYGAACYYAGKMVGRCTVADGEAYTALMEQCGGNAARVLREYAYFSPELKAILENVAVMQAAKSRAENPPGLFAEPKISPWGKVQTCDTLCPGVFLVSTASHGGTMVSKEVAAFLSPAAKKCGFRQGGYLCFEEDTQEEVVFRELLDKRLWKIPDRIRNKEAYEENINQSLREHNPAYWRARKRGRENARPAVRQDAARSETR</sequence>
<evidence type="ECO:0000313" key="4">
    <source>
        <dbReference type="Proteomes" id="UP000260828"/>
    </source>
</evidence>
<feature type="region of interest" description="Disordered" evidence="1">
    <location>
        <begin position="184"/>
        <end position="209"/>
    </location>
</feature>